<dbReference type="AlphaFoldDB" id="A0A8D2HUD1"/>
<dbReference type="GeneTree" id="ENSGT00390000005606"/>
<dbReference type="Proteomes" id="UP000694417">
    <property type="component" value="Unplaced"/>
</dbReference>
<name>A0A8D2HUD1_UROPR</name>
<dbReference type="PANTHER" id="PTHR22444">
    <property type="entry name" value="GLUTAMATE-RICH PROTEIN 1"/>
    <property type="match status" value="1"/>
</dbReference>
<evidence type="ECO:0000313" key="2">
    <source>
        <dbReference type="Ensembl" id="ENSUPAP00010021554.1"/>
    </source>
</evidence>
<dbReference type="GeneID" id="113175884"/>
<organism evidence="2 3">
    <name type="scientific">Urocitellus parryii</name>
    <name type="common">Arctic ground squirrel</name>
    <name type="synonym">Spermophilus parryii</name>
    <dbReference type="NCBI Taxonomy" id="9999"/>
    <lineage>
        <taxon>Eukaryota</taxon>
        <taxon>Metazoa</taxon>
        <taxon>Chordata</taxon>
        <taxon>Craniata</taxon>
        <taxon>Vertebrata</taxon>
        <taxon>Euteleostomi</taxon>
        <taxon>Mammalia</taxon>
        <taxon>Eutheria</taxon>
        <taxon>Euarchontoglires</taxon>
        <taxon>Glires</taxon>
        <taxon>Rodentia</taxon>
        <taxon>Sciuromorpha</taxon>
        <taxon>Sciuridae</taxon>
        <taxon>Xerinae</taxon>
        <taxon>Marmotini</taxon>
        <taxon>Urocitellus</taxon>
    </lineage>
</organism>
<feature type="compositionally biased region" description="Polar residues" evidence="1">
    <location>
        <begin position="86"/>
        <end position="96"/>
    </location>
</feature>
<dbReference type="PANTHER" id="PTHR22444:SF1">
    <property type="entry name" value="GLUTAMATE-RICH PROTEIN 1"/>
    <property type="match status" value="1"/>
</dbReference>
<sequence length="368" mass="41718">MSVSRRHVFVEKVLKRLFPNVPSGQEKETPQLLPLETPFRKTISEKVEHKRIHHLTDGDIKIQPERRLYTVSLPPEGYVPCLPEPSSRTDSESASSGPDAEDQDPHGQSKRRRIRKHKSKKKFKNPNNVHIELAELEKQQNLLQQIQPQPTDGPIMSKNKKRKLKKKRQIRRKKAAGVVSRATGVSFLYQPEESGSEQDDLRGATRGVQHCKEAASAEASQEEDAATTQEDFEIHSRKAEGILNFLKSTQEIYFYDGVARDADSAVSAESAKELLTCLESRSMSPSDVSILDHMRTLLLLQDTERLEHALEMFPEHCMMPPDHARVISAFFNYWITHIFPEKDTASAPLGSGLSWRWLSNAKASTCAY</sequence>
<reference evidence="2" key="1">
    <citation type="submission" date="2025-08" db="UniProtKB">
        <authorList>
            <consortium name="Ensembl"/>
        </authorList>
    </citation>
    <scope>IDENTIFICATION</scope>
</reference>
<feature type="region of interest" description="Disordered" evidence="1">
    <location>
        <begin position="74"/>
        <end position="128"/>
    </location>
</feature>
<feature type="compositionally biased region" description="Basic residues" evidence="1">
    <location>
        <begin position="158"/>
        <end position="175"/>
    </location>
</feature>
<accession>A0A8D2HUD1</accession>
<evidence type="ECO:0000313" key="3">
    <source>
        <dbReference type="Proteomes" id="UP000694417"/>
    </source>
</evidence>
<feature type="region of interest" description="Disordered" evidence="1">
    <location>
        <begin position="147"/>
        <end position="176"/>
    </location>
</feature>
<dbReference type="RefSeq" id="XP_026236034.1">
    <property type="nucleotide sequence ID" value="XM_026380249.1"/>
</dbReference>
<dbReference type="Ensembl" id="ENSUPAT00010024549.1">
    <property type="protein sequence ID" value="ENSUPAP00010021554.1"/>
    <property type="gene ID" value="ENSUPAG00010017137.1"/>
</dbReference>
<protein>
    <submittedName>
        <fullName evidence="2">Glutamate rich 1</fullName>
    </submittedName>
</protein>
<dbReference type="InterPro" id="IPR026719">
    <property type="entry name" value="ERICH1"/>
</dbReference>
<keyword evidence="3" id="KW-1185">Reference proteome</keyword>
<evidence type="ECO:0000256" key="1">
    <source>
        <dbReference type="SAM" id="MobiDB-lite"/>
    </source>
</evidence>
<feature type="compositionally biased region" description="Basic residues" evidence="1">
    <location>
        <begin position="108"/>
        <end position="124"/>
    </location>
</feature>
<gene>
    <name evidence="2" type="primary">ERICH1</name>
</gene>
<reference evidence="2" key="2">
    <citation type="submission" date="2025-09" db="UniProtKB">
        <authorList>
            <consortium name="Ensembl"/>
        </authorList>
    </citation>
    <scope>IDENTIFICATION</scope>
</reference>
<proteinExistence type="predicted"/>